<name>A0A1K2HP22_9NEIS</name>
<reference evidence="1 2" key="1">
    <citation type="submission" date="2016-11" db="EMBL/GenBank/DDBJ databases">
        <authorList>
            <person name="Jaros S."/>
            <person name="Januszkiewicz K."/>
            <person name="Wedrychowicz H."/>
        </authorList>
    </citation>
    <scope>NUCLEOTIDE SEQUENCE [LARGE SCALE GENOMIC DNA]</scope>
    <source>
        <strain evidence="1 2">DSM 18899</strain>
    </source>
</reference>
<dbReference type="STRING" id="1121279.SAMN02745887_02915"/>
<organism evidence="1 2">
    <name type="scientific">Chitinimonas taiwanensis DSM 18899</name>
    <dbReference type="NCBI Taxonomy" id="1121279"/>
    <lineage>
        <taxon>Bacteria</taxon>
        <taxon>Pseudomonadati</taxon>
        <taxon>Pseudomonadota</taxon>
        <taxon>Betaproteobacteria</taxon>
        <taxon>Neisseriales</taxon>
        <taxon>Chitinibacteraceae</taxon>
        <taxon>Chitinimonas</taxon>
    </lineage>
</organism>
<sequence>MSDEKLADFLAAGLNPAEVPPLADLLQARPLINAFITLFHGNEEQVLMRLMVLREIGARGQEPRWSPAQLEAHFAYVNPVKLRTVLARLRENGLLLWDADESLYQIAETGRIALASVSTLLAFSDQDAELGYLTSQAVGQQQMGRVSNETLQHLLARLNELYKHFEDALESQSEFQIQKAQKRLEAVWRWVQKGTEVIRAMFEDEALDRRVLDQVQAIGMAQSRILRLTGSFQRRLNQLQAQRVHLGASGLTSSDIGDWLRGASQVELAGMARGMLCFPPQLALATGAEMVDVAEFELLERERVAAQSAALPSKLAAPLLDAPEAERLFEAEALYALLAGVAQSADLRSAVLVDSYPETAYRLSLLSLLGDADAALEQSVVGDIVKLPLRLAHGAEVDQLDHPEVAALTRGALLPTAKPTS</sequence>
<dbReference type="RefSeq" id="WP_217651481.1">
    <property type="nucleotide sequence ID" value="NZ_FPKR01000012.1"/>
</dbReference>
<dbReference type="AlphaFoldDB" id="A0A1K2HP22"/>
<evidence type="ECO:0000313" key="2">
    <source>
        <dbReference type="Proteomes" id="UP000186513"/>
    </source>
</evidence>
<dbReference type="EMBL" id="FPKR01000012">
    <property type="protein sequence ID" value="SFZ78321.1"/>
    <property type="molecule type" value="Genomic_DNA"/>
</dbReference>
<accession>A0A1K2HP22</accession>
<protein>
    <submittedName>
        <fullName evidence="1">Uncharacterized protein</fullName>
    </submittedName>
</protein>
<keyword evidence="2" id="KW-1185">Reference proteome</keyword>
<dbReference type="Proteomes" id="UP000186513">
    <property type="component" value="Unassembled WGS sequence"/>
</dbReference>
<gene>
    <name evidence="1" type="ORF">SAMN02745887_02915</name>
</gene>
<evidence type="ECO:0000313" key="1">
    <source>
        <dbReference type="EMBL" id="SFZ78321.1"/>
    </source>
</evidence>
<proteinExistence type="predicted"/>